<dbReference type="EMBL" id="JAAGPU010000013">
    <property type="protein sequence ID" value="NEU04888.1"/>
    <property type="molecule type" value="Genomic_DNA"/>
</dbReference>
<dbReference type="AlphaFoldDB" id="A0A6M0H3Q7"/>
<evidence type="ECO:0000256" key="5">
    <source>
        <dbReference type="ARBA" id="ARBA00022840"/>
    </source>
</evidence>
<dbReference type="InterPro" id="IPR013986">
    <property type="entry name" value="DExx_box_DNA_helicase_dom_sf"/>
</dbReference>
<dbReference type="GO" id="GO:0016787">
    <property type="term" value="F:hydrolase activity"/>
    <property type="evidence" value="ECO:0007669"/>
    <property type="project" value="UniProtKB-UniRule"/>
</dbReference>
<dbReference type="InterPro" id="IPR014017">
    <property type="entry name" value="DNA_helicase_UvrD-like_C"/>
</dbReference>
<dbReference type="InterPro" id="IPR027417">
    <property type="entry name" value="P-loop_NTPase"/>
</dbReference>
<evidence type="ECO:0000313" key="14">
    <source>
        <dbReference type="EMBL" id="NEU04888.1"/>
    </source>
</evidence>
<evidence type="ECO:0000256" key="11">
    <source>
        <dbReference type="PROSITE-ProRule" id="PRU00560"/>
    </source>
</evidence>
<evidence type="ECO:0000256" key="3">
    <source>
        <dbReference type="ARBA" id="ARBA00022801"/>
    </source>
</evidence>
<gene>
    <name evidence="14" type="ORF">G3M99_08485</name>
</gene>
<dbReference type="Proteomes" id="UP000481872">
    <property type="component" value="Unassembled WGS sequence"/>
</dbReference>
<keyword evidence="3 11" id="KW-0378">Hydrolase</keyword>
<dbReference type="Pfam" id="PF13361">
    <property type="entry name" value="UvrD_C"/>
    <property type="match status" value="1"/>
</dbReference>
<name>A0A6M0H3Q7_9CLOT</name>
<keyword evidence="7" id="KW-0413">Isomerase</keyword>
<accession>A0A6M0H3Q7</accession>
<evidence type="ECO:0000256" key="1">
    <source>
        <dbReference type="ARBA" id="ARBA00009922"/>
    </source>
</evidence>
<evidence type="ECO:0000256" key="8">
    <source>
        <dbReference type="ARBA" id="ARBA00034617"/>
    </source>
</evidence>
<dbReference type="Gene3D" id="1.10.10.160">
    <property type="match status" value="1"/>
</dbReference>
<dbReference type="GO" id="GO:0005524">
    <property type="term" value="F:ATP binding"/>
    <property type="evidence" value="ECO:0007669"/>
    <property type="project" value="UniProtKB-UniRule"/>
</dbReference>
<reference evidence="14 15" key="1">
    <citation type="submission" date="2020-02" db="EMBL/GenBank/DDBJ databases">
        <title>Genome assembly of a novel Clostridium senegalense strain.</title>
        <authorList>
            <person name="Gupta T.B."/>
            <person name="Jauregui R."/>
            <person name="Maclean P."/>
            <person name="Nawarathana A."/>
            <person name="Brightwell G."/>
        </authorList>
    </citation>
    <scope>NUCLEOTIDE SEQUENCE [LARGE SCALE GENOMIC DNA]</scope>
    <source>
        <strain evidence="14 15">AGRFS4</strain>
    </source>
</reference>
<comment type="similarity">
    <text evidence="1">Belongs to the helicase family. UvrD subfamily.</text>
</comment>
<dbReference type="Gene3D" id="3.40.50.300">
    <property type="entry name" value="P-loop containing nucleotide triphosphate hydrolases"/>
    <property type="match status" value="2"/>
</dbReference>
<dbReference type="InterPro" id="IPR000212">
    <property type="entry name" value="DNA_helicase_UvrD/REP"/>
</dbReference>
<dbReference type="RefSeq" id="WP_199869847.1">
    <property type="nucleotide sequence ID" value="NZ_JAAGPU010000013.1"/>
</dbReference>
<protein>
    <recommendedName>
        <fullName evidence="9">DNA 3'-5' helicase</fullName>
        <ecNumber evidence="9">5.6.2.4</ecNumber>
    </recommendedName>
</protein>
<evidence type="ECO:0000256" key="10">
    <source>
        <dbReference type="ARBA" id="ARBA00048988"/>
    </source>
</evidence>
<comment type="catalytic activity">
    <reaction evidence="10">
        <text>ATP + H2O = ADP + phosphate + H(+)</text>
        <dbReference type="Rhea" id="RHEA:13065"/>
        <dbReference type="ChEBI" id="CHEBI:15377"/>
        <dbReference type="ChEBI" id="CHEBI:15378"/>
        <dbReference type="ChEBI" id="CHEBI:30616"/>
        <dbReference type="ChEBI" id="CHEBI:43474"/>
        <dbReference type="ChEBI" id="CHEBI:456216"/>
        <dbReference type="EC" id="5.6.2.4"/>
    </reaction>
</comment>
<dbReference type="PROSITE" id="PS51217">
    <property type="entry name" value="UVRD_HELICASE_CTER"/>
    <property type="match status" value="1"/>
</dbReference>
<evidence type="ECO:0000256" key="7">
    <source>
        <dbReference type="ARBA" id="ARBA00023235"/>
    </source>
</evidence>
<evidence type="ECO:0000256" key="6">
    <source>
        <dbReference type="ARBA" id="ARBA00023125"/>
    </source>
</evidence>
<proteinExistence type="inferred from homology"/>
<dbReference type="Pfam" id="PF00580">
    <property type="entry name" value="UvrD-helicase"/>
    <property type="match status" value="1"/>
</dbReference>
<evidence type="ECO:0000313" key="15">
    <source>
        <dbReference type="Proteomes" id="UP000481872"/>
    </source>
</evidence>
<dbReference type="CDD" id="cd17932">
    <property type="entry name" value="DEXQc_UvrD"/>
    <property type="match status" value="1"/>
</dbReference>
<keyword evidence="2 11" id="KW-0547">Nucleotide-binding</keyword>
<dbReference type="GO" id="GO:0005829">
    <property type="term" value="C:cytosol"/>
    <property type="evidence" value="ECO:0007669"/>
    <property type="project" value="TreeGrafter"/>
</dbReference>
<evidence type="ECO:0000256" key="4">
    <source>
        <dbReference type="ARBA" id="ARBA00022806"/>
    </source>
</evidence>
<sequence length="665" mass="78087">MYKEYKNLDNEKLQAILSDETNTLVSAGPGSGKTTVIVYKVYHLIKYKNINPRNIIILTFTKAAANNMKDRYKELAKSEHTPFFGTFHGLFYKILTHYYGEIKIMDSSESFKLIRSFLSSYMDEVSDDKVKEYLNAISIFKSSGLNLFEFETKLDKDLFKNAYEIYESYKKEKGLCDFDDLQIMCKQLFIKNPKLLNGYSNMFKYILIDEFQDCDELQIEILKMLNKDNFVFAVGDEDQCIYSFRGSKPKYMITFEENFKDSKILYLQTNYRCAKNIVSISNDLIKHNKSRRTKTIIPYKKIDGDIRVLNVENDTKQGLYIANHIEKTVLSSNYNYSDFAILYRTNLESRRIIDTFIKRSIPFKLIDKEFNFFNHFICKDILSYLKLSLDMKNKDAFTSIINKPFRYISKNAIEKIKSSKIDIDCFETLKELDNIRSFQIKNIDELKLDIHNLNKMSLGIAISFIINSLGYYDYLREYTSRFKIDITDFDSILDEFQSIATEHRTIVALLSYIEEYNDFLHSNKNNSDGVILSTIHSVKGMEFKNIFIINAVEGYIPHESNIEDNLEEERRLMYVALTRAIDNLYILIPSTIQNKTYKISPFIKECNYKLKLPFDVNDTVIHGNNNEGIVTYIDEDIIEIKFTDQCKRFDLKTLINYDLLRKLPK</sequence>
<dbReference type="GO" id="GO:0033202">
    <property type="term" value="C:DNA helicase complex"/>
    <property type="evidence" value="ECO:0007669"/>
    <property type="project" value="TreeGrafter"/>
</dbReference>
<keyword evidence="15" id="KW-1185">Reference proteome</keyword>
<comment type="catalytic activity">
    <reaction evidence="8">
        <text>Couples ATP hydrolysis with the unwinding of duplex DNA by translocating in the 3'-5' direction.</text>
        <dbReference type="EC" id="5.6.2.4"/>
    </reaction>
</comment>
<dbReference type="GO" id="GO:0000725">
    <property type="term" value="P:recombinational repair"/>
    <property type="evidence" value="ECO:0007669"/>
    <property type="project" value="TreeGrafter"/>
</dbReference>
<dbReference type="PROSITE" id="PS51198">
    <property type="entry name" value="UVRD_HELICASE_ATP_BIND"/>
    <property type="match status" value="1"/>
</dbReference>
<dbReference type="PANTHER" id="PTHR11070:SF2">
    <property type="entry name" value="ATP-DEPENDENT DNA HELICASE SRS2"/>
    <property type="match status" value="1"/>
</dbReference>
<organism evidence="14 15">
    <name type="scientific">Clostridium senegalense</name>
    <dbReference type="NCBI Taxonomy" id="1465809"/>
    <lineage>
        <taxon>Bacteria</taxon>
        <taxon>Bacillati</taxon>
        <taxon>Bacillota</taxon>
        <taxon>Clostridia</taxon>
        <taxon>Eubacteriales</taxon>
        <taxon>Clostridiaceae</taxon>
        <taxon>Clostridium</taxon>
    </lineage>
</organism>
<dbReference type="InterPro" id="IPR014016">
    <property type="entry name" value="UvrD-like_ATP-bd"/>
</dbReference>
<keyword evidence="4 11" id="KW-0347">Helicase</keyword>
<evidence type="ECO:0000259" key="12">
    <source>
        <dbReference type="PROSITE" id="PS51198"/>
    </source>
</evidence>
<feature type="domain" description="UvrD-like helicase C-terminal" evidence="13">
    <location>
        <begin position="275"/>
        <end position="540"/>
    </location>
</feature>
<dbReference type="Gene3D" id="1.10.486.10">
    <property type="entry name" value="PCRA, domain 4"/>
    <property type="match status" value="1"/>
</dbReference>
<dbReference type="GO" id="GO:0043138">
    <property type="term" value="F:3'-5' DNA helicase activity"/>
    <property type="evidence" value="ECO:0007669"/>
    <property type="project" value="UniProtKB-EC"/>
</dbReference>
<evidence type="ECO:0000256" key="9">
    <source>
        <dbReference type="ARBA" id="ARBA00034808"/>
    </source>
</evidence>
<keyword evidence="5 11" id="KW-0067">ATP-binding</keyword>
<evidence type="ECO:0000259" key="13">
    <source>
        <dbReference type="PROSITE" id="PS51217"/>
    </source>
</evidence>
<keyword evidence="6" id="KW-0238">DNA-binding</keyword>
<dbReference type="SUPFAM" id="SSF52540">
    <property type="entry name" value="P-loop containing nucleoside triphosphate hydrolases"/>
    <property type="match status" value="1"/>
</dbReference>
<feature type="binding site" evidence="11">
    <location>
        <begin position="27"/>
        <end position="34"/>
    </location>
    <ligand>
        <name>ATP</name>
        <dbReference type="ChEBI" id="CHEBI:30616"/>
    </ligand>
</feature>
<evidence type="ECO:0000256" key="2">
    <source>
        <dbReference type="ARBA" id="ARBA00022741"/>
    </source>
</evidence>
<dbReference type="GO" id="GO:0003677">
    <property type="term" value="F:DNA binding"/>
    <property type="evidence" value="ECO:0007669"/>
    <property type="project" value="UniProtKB-KW"/>
</dbReference>
<dbReference type="PANTHER" id="PTHR11070">
    <property type="entry name" value="UVRD / RECB / PCRA DNA HELICASE FAMILY MEMBER"/>
    <property type="match status" value="1"/>
</dbReference>
<comment type="caution">
    <text evidence="14">The sequence shown here is derived from an EMBL/GenBank/DDBJ whole genome shotgun (WGS) entry which is preliminary data.</text>
</comment>
<dbReference type="EC" id="5.6.2.4" evidence="9"/>
<feature type="domain" description="UvrD-like helicase ATP-binding" evidence="12">
    <location>
        <begin position="6"/>
        <end position="274"/>
    </location>
</feature>